<dbReference type="OrthoDB" id="87655at2"/>
<evidence type="ECO:0000313" key="2">
    <source>
        <dbReference type="EMBL" id="RGE86111.1"/>
    </source>
</evidence>
<keyword evidence="1" id="KW-0472">Membrane</keyword>
<dbReference type="PANTHER" id="PTHR40078">
    <property type="entry name" value="INTEGRAL MEMBRANE PROTEIN-RELATED"/>
    <property type="match status" value="1"/>
</dbReference>
<name>A0A3E3K0U9_9FIRM</name>
<keyword evidence="1" id="KW-1133">Transmembrane helix</keyword>
<feature type="transmembrane region" description="Helical" evidence="1">
    <location>
        <begin position="5"/>
        <end position="26"/>
    </location>
</feature>
<dbReference type="EMBL" id="QVLX01000006">
    <property type="protein sequence ID" value="RGE86111.1"/>
    <property type="molecule type" value="Genomic_DNA"/>
</dbReference>
<dbReference type="AlphaFoldDB" id="A0A3E3K0U9"/>
<dbReference type="RefSeq" id="WP_024733914.1">
    <property type="nucleotide sequence ID" value="NZ_CALBAT010000022.1"/>
</dbReference>
<feature type="transmembrane region" description="Helical" evidence="1">
    <location>
        <begin position="110"/>
        <end position="136"/>
    </location>
</feature>
<dbReference type="Proteomes" id="UP000261080">
    <property type="component" value="Unassembled WGS sequence"/>
</dbReference>
<keyword evidence="3" id="KW-1185">Reference proteome</keyword>
<proteinExistence type="predicted"/>
<feature type="transmembrane region" description="Helical" evidence="1">
    <location>
        <begin position="81"/>
        <end position="98"/>
    </location>
</feature>
<comment type="caution">
    <text evidence="2">The sequence shown here is derived from an EMBL/GenBank/DDBJ whole genome shotgun (WGS) entry which is preliminary data.</text>
</comment>
<sequence>MERKLLRILCFVAGILINSFGIAFITKAALGTSPISSLPYVLSQRFTLTLGQFTFIMNTGFIVAQIVLLGREFEKRQILQIGVNIVFSWFIDVSMKILQGFVPEEGAAQLLSLFIGCVILAFGISMEVAPNVLLVPGEGIVKALSKVCQKRFGTVKVIFDSSLISISFVLSFLFFHRLNGLGAGTVISALVVGKMVNICNHLPVIHKISAL</sequence>
<protein>
    <submittedName>
        <fullName evidence="2">YitT family protein</fullName>
    </submittedName>
</protein>
<feature type="transmembrane region" description="Helical" evidence="1">
    <location>
        <begin position="46"/>
        <end position="69"/>
    </location>
</feature>
<feature type="transmembrane region" description="Helical" evidence="1">
    <location>
        <begin position="157"/>
        <end position="175"/>
    </location>
</feature>
<accession>A0A3E3K0U9</accession>
<dbReference type="InterPro" id="IPR038750">
    <property type="entry name" value="YczE/YyaS-like"/>
</dbReference>
<organism evidence="2 3">
    <name type="scientific">Sellimonas intestinalis</name>
    <dbReference type="NCBI Taxonomy" id="1653434"/>
    <lineage>
        <taxon>Bacteria</taxon>
        <taxon>Bacillati</taxon>
        <taxon>Bacillota</taxon>
        <taxon>Clostridia</taxon>
        <taxon>Lachnospirales</taxon>
        <taxon>Lachnospiraceae</taxon>
        <taxon>Sellimonas</taxon>
    </lineage>
</organism>
<evidence type="ECO:0000256" key="1">
    <source>
        <dbReference type="SAM" id="Phobius"/>
    </source>
</evidence>
<gene>
    <name evidence="2" type="ORF">DW016_11515</name>
</gene>
<keyword evidence="1" id="KW-0812">Transmembrane</keyword>
<reference evidence="2 3" key="1">
    <citation type="submission" date="2018-08" db="EMBL/GenBank/DDBJ databases">
        <title>A genome reference for cultivated species of the human gut microbiota.</title>
        <authorList>
            <person name="Zou Y."/>
            <person name="Xue W."/>
            <person name="Luo G."/>
        </authorList>
    </citation>
    <scope>NUCLEOTIDE SEQUENCE [LARGE SCALE GENOMIC DNA]</scope>
    <source>
        <strain evidence="2 3">AF37-2AT</strain>
    </source>
</reference>
<dbReference type="Pfam" id="PF19700">
    <property type="entry name" value="DUF6198"/>
    <property type="match status" value="1"/>
</dbReference>
<dbReference type="PANTHER" id="PTHR40078:SF1">
    <property type="entry name" value="INTEGRAL MEMBRANE PROTEIN"/>
    <property type="match status" value="1"/>
</dbReference>
<evidence type="ECO:0000313" key="3">
    <source>
        <dbReference type="Proteomes" id="UP000261080"/>
    </source>
</evidence>